<dbReference type="EMBL" id="FO082272">
    <property type="protein sequence ID" value="CCO66176.1"/>
    <property type="molecule type" value="Genomic_DNA"/>
</dbReference>
<feature type="compositionally biased region" description="Polar residues" evidence="1">
    <location>
        <begin position="66"/>
        <end position="75"/>
    </location>
</feature>
<organism evidence="3 4">
    <name type="scientific">Bathycoccus prasinos</name>
    <dbReference type="NCBI Taxonomy" id="41875"/>
    <lineage>
        <taxon>Eukaryota</taxon>
        <taxon>Viridiplantae</taxon>
        <taxon>Chlorophyta</taxon>
        <taxon>Mamiellophyceae</taxon>
        <taxon>Mamiellales</taxon>
        <taxon>Bathycoccaceae</taxon>
        <taxon>Bathycoccus</taxon>
    </lineage>
</organism>
<evidence type="ECO:0000313" key="4">
    <source>
        <dbReference type="Proteomes" id="UP000198341"/>
    </source>
</evidence>
<proteinExistence type="predicted"/>
<dbReference type="CDD" id="cd00570">
    <property type="entry name" value="GST_N_family"/>
    <property type="match status" value="1"/>
</dbReference>
<dbReference type="OrthoDB" id="4951845at2759"/>
<evidence type="ECO:0000313" key="3">
    <source>
        <dbReference type="EMBL" id="CCO66176.1"/>
    </source>
</evidence>
<feature type="domain" description="GST C-terminal" evidence="2">
    <location>
        <begin position="221"/>
        <end position="364"/>
    </location>
</feature>
<dbReference type="InterPro" id="IPR036249">
    <property type="entry name" value="Thioredoxin-like_sf"/>
</dbReference>
<dbReference type="SUPFAM" id="SSF47616">
    <property type="entry name" value="GST C-terminal domain-like"/>
    <property type="match status" value="1"/>
</dbReference>
<dbReference type="Gene3D" id="3.40.30.10">
    <property type="entry name" value="Glutaredoxin"/>
    <property type="match status" value="1"/>
</dbReference>
<dbReference type="SUPFAM" id="SSF52833">
    <property type="entry name" value="Thioredoxin-like"/>
    <property type="match status" value="1"/>
</dbReference>
<feature type="compositionally biased region" description="Low complexity" evidence="1">
    <location>
        <begin position="76"/>
        <end position="85"/>
    </location>
</feature>
<sequence>MSFAAAKHTFVQSTSSVFANRKEKKKKKNVIAFSPHQKTQKKNLIVSAEATKQAHEGIAEAHESTLASMRMTSRNSSSSSSSSSSGTYAHEGIAEAHESSLASMRLAPARDANTATTSRPSSKADEKDALYFSATCPFCHKIWITMLEKNISFDGFVWEDLENKSEAFCKTFATGSPDAEANPSVPVLRLPNGKVMVESALVMNYFCCNDTYPGVDLRPKTAEQRYDGQLFENTFNTVVPAFFKCLRAKNEAELESAISEVEHALAKADRCLQMNASFGGDNGNYCCGNQFTSHDCATMGFLSRLRVVLKHYRDYDLNNTLQKLPWLKSWADAVEKRPSLLKTYELVPGIVGKSSVDEAYIAHFAKFVSWSSAI</sequence>
<protein>
    <recommendedName>
        <fullName evidence="2">GST C-terminal domain-containing protein</fullName>
    </recommendedName>
</protein>
<dbReference type="InterPro" id="IPR010987">
    <property type="entry name" value="Glutathione-S-Trfase_C-like"/>
</dbReference>
<dbReference type="eggNOG" id="KOG0406">
    <property type="taxonomic scope" value="Eukaryota"/>
</dbReference>
<name>K8FEE3_9CHLO</name>
<dbReference type="Proteomes" id="UP000198341">
    <property type="component" value="Chromosome 7"/>
</dbReference>
<dbReference type="AlphaFoldDB" id="K8FEE3"/>
<dbReference type="RefSeq" id="XP_007512088.1">
    <property type="nucleotide sequence ID" value="XM_007512026.1"/>
</dbReference>
<accession>K8FEE3</accession>
<dbReference type="InterPro" id="IPR050983">
    <property type="entry name" value="GST_Omega/HSP26"/>
</dbReference>
<dbReference type="InterPro" id="IPR036282">
    <property type="entry name" value="Glutathione-S-Trfase_C_sf"/>
</dbReference>
<dbReference type="InterPro" id="IPR004045">
    <property type="entry name" value="Glutathione_S-Trfase_N"/>
</dbReference>
<dbReference type="GO" id="GO:0005737">
    <property type="term" value="C:cytoplasm"/>
    <property type="evidence" value="ECO:0007669"/>
    <property type="project" value="TreeGrafter"/>
</dbReference>
<dbReference type="Gene3D" id="1.20.1050.10">
    <property type="match status" value="1"/>
</dbReference>
<evidence type="ECO:0000259" key="2">
    <source>
        <dbReference type="PROSITE" id="PS50405"/>
    </source>
</evidence>
<feature type="region of interest" description="Disordered" evidence="1">
    <location>
        <begin position="66"/>
        <end position="89"/>
    </location>
</feature>
<reference evidence="3 4" key="1">
    <citation type="submission" date="2011-10" db="EMBL/GenBank/DDBJ databases">
        <authorList>
            <person name="Genoscope - CEA"/>
        </authorList>
    </citation>
    <scope>NUCLEOTIDE SEQUENCE [LARGE SCALE GENOMIC DNA]</scope>
    <source>
        <strain evidence="3 4">RCC 1105</strain>
    </source>
</reference>
<dbReference type="KEGG" id="bpg:Bathy07g04770"/>
<evidence type="ECO:0000256" key="1">
    <source>
        <dbReference type="SAM" id="MobiDB-lite"/>
    </source>
</evidence>
<dbReference type="Pfam" id="PF13409">
    <property type="entry name" value="GST_N_2"/>
    <property type="match status" value="1"/>
</dbReference>
<dbReference type="PROSITE" id="PS50405">
    <property type="entry name" value="GST_CTER"/>
    <property type="match status" value="1"/>
</dbReference>
<dbReference type="PANTHER" id="PTHR43968">
    <property type="match status" value="1"/>
</dbReference>
<dbReference type="STRING" id="41875.K8FEE3"/>
<dbReference type="PANTHER" id="PTHR43968:SF6">
    <property type="entry name" value="GLUTATHIONE S-TRANSFERASE OMEGA"/>
    <property type="match status" value="1"/>
</dbReference>
<gene>
    <name evidence="3" type="ORF">Bathy07g04770</name>
</gene>
<keyword evidence="4" id="KW-1185">Reference proteome</keyword>
<feature type="region of interest" description="Disordered" evidence="1">
    <location>
        <begin position="1"/>
        <end position="43"/>
    </location>
</feature>
<dbReference type="GeneID" id="19014966"/>